<keyword evidence="2" id="KW-1185">Reference proteome</keyword>
<dbReference type="OrthoDB" id="3783833at2759"/>
<feature type="non-terminal residue" evidence="1">
    <location>
        <position position="199"/>
    </location>
</feature>
<name>A0A6A6DKW8_9PEZI</name>
<evidence type="ECO:0000313" key="2">
    <source>
        <dbReference type="Proteomes" id="UP000800200"/>
    </source>
</evidence>
<sequence>MSYMLQFPSSCSPLPANIREPPYVHFIIQGKDTYGKLPDKIPLTMVLHFAPAMRKWVVPTPESMSTSITYMFLRTPYVGINILAPINAVGLHWIINRMLQVAGIKHLTPEFNTIPNVLTSVKILRAWQLLGLEEKGTEMLKMHLLSRMWMIPVTLEEVKLIWKECDHKSPIIKEMAMNIFRSFVDYTITGKEFYDIRDY</sequence>
<gene>
    <name evidence="1" type="ORF">K469DRAFT_462808</name>
</gene>
<dbReference type="EMBL" id="ML994670">
    <property type="protein sequence ID" value="KAF2179072.1"/>
    <property type="molecule type" value="Genomic_DNA"/>
</dbReference>
<protein>
    <submittedName>
        <fullName evidence="1">Uncharacterized protein</fullName>
    </submittedName>
</protein>
<reference evidence="1" key="1">
    <citation type="journal article" date="2020" name="Stud. Mycol.">
        <title>101 Dothideomycetes genomes: a test case for predicting lifestyles and emergence of pathogens.</title>
        <authorList>
            <person name="Haridas S."/>
            <person name="Albert R."/>
            <person name="Binder M."/>
            <person name="Bloem J."/>
            <person name="Labutti K."/>
            <person name="Salamov A."/>
            <person name="Andreopoulos B."/>
            <person name="Baker S."/>
            <person name="Barry K."/>
            <person name="Bills G."/>
            <person name="Bluhm B."/>
            <person name="Cannon C."/>
            <person name="Castanera R."/>
            <person name="Culley D."/>
            <person name="Daum C."/>
            <person name="Ezra D."/>
            <person name="Gonzalez J."/>
            <person name="Henrissat B."/>
            <person name="Kuo A."/>
            <person name="Liang C."/>
            <person name="Lipzen A."/>
            <person name="Lutzoni F."/>
            <person name="Magnuson J."/>
            <person name="Mondo S."/>
            <person name="Nolan M."/>
            <person name="Ohm R."/>
            <person name="Pangilinan J."/>
            <person name="Park H.-J."/>
            <person name="Ramirez L."/>
            <person name="Alfaro M."/>
            <person name="Sun H."/>
            <person name="Tritt A."/>
            <person name="Yoshinaga Y."/>
            <person name="Zwiers L.-H."/>
            <person name="Turgeon B."/>
            <person name="Goodwin S."/>
            <person name="Spatafora J."/>
            <person name="Crous P."/>
            <person name="Grigoriev I."/>
        </authorList>
    </citation>
    <scope>NUCLEOTIDE SEQUENCE</scope>
    <source>
        <strain evidence="1">CBS 207.26</strain>
    </source>
</reference>
<proteinExistence type="predicted"/>
<evidence type="ECO:0000313" key="1">
    <source>
        <dbReference type="EMBL" id="KAF2179072.1"/>
    </source>
</evidence>
<organism evidence="1 2">
    <name type="scientific">Zopfia rhizophila CBS 207.26</name>
    <dbReference type="NCBI Taxonomy" id="1314779"/>
    <lineage>
        <taxon>Eukaryota</taxon>
        <taxon>Fungi</taxon>
        <taxon>Dikarya</taxon>
        <taxon>Ascomycota</taxon>
        <taxon>Pezizomycotina</taxon>
        <taxon>Dothideomycetes</taxon>
        <taxon>Dothideomycetes incertae sedis</taxon>
        <taxon>Zopfiaceae</taxon>
        <taxon>Zopfia</taxon>
    </lineage>
</organism>
<accession>A0A6A6DKW8</accession>
<dbReference type="AlphaFoldDB" id="A0A6A6DKW8"/>
<dbReference type="Proteomes" id="UP000800200">
    <property type="component" value="Unassembled WGS sequence"/>
</dbReference>